<dbReference type="GO" id="GO:0000981">
    <property type="term" value="F:DNA-binding transcription factor activity, RNA polymerase II-specific"/>
    <property type="evidence" value="ECO:0007669"/>
    <property type="project" value="TreeGrafter"/>
</dbReference>
<reference evidence="2" key="1">
    <citation type="submission" date="2019-05" db="EMBL/GenBank/DDBJ databases">
        <title>Annotation for the trematode Fasciolopsis buski.</title>
        <authorList>
            <person name="Choi Y.-J."/>
        </authorList>
    </citation>
    <scope>NUCLEOTIDE SEQUENCE</scope>
    <source>
        <strain evidence="2">HT</strain>
        <tissue evidence="2">Whole worm</tissue>
    </source>
</reference>
<dbReference type="PANTHER" id="PTHR23349">
    <property type="entry name" value="BASIC HELIX-LOOP-HELIX TRANSCRIPTION FACTOR, TWIST"/>
    <property type="match status" value="1"/>
</dbReference>
<name>A0A8E0VKE5_9TREM</name>
<dbReference type="OrthoDB" id="10048995at2759"/>
<dbReference type="Proteomes" id="UP000728185">
    <property type="component" value="Unassembled WGS sequence"/>
</dbReference>
<evidence type="ECO:0000313" key="3">
    <source>
        <dbReference type="Proteomes" id="UP000728185"/>
    </source>
</evidence>
<feature type="domain" description="BHLH" evidence="1">
    <location>
        <begin position="35"/>
        <end position="118"/>
    </location>
</feature>
<dbReference type="InterPro" id="IPR011598">
    <property type="entry name" value="bHLH_dom"/>
</dbReference>
<dbReference type="InterPro" id="IPR050283">
    <property type="entry name" value="E-box_TF_Regulators"/>
</dbReference>
<dbReference type="GO" id="GO:0000977">
    <property type="term" value="F:RNA polymerase II transcription regulatory region sequence-specific DNA binding"/>
    <property type="evidence" value="ECO:0007669"/>
    <property type="project" value="TreeGrafter"/>
</dbReference>
<dbReference type="GO" id="GO:0046983">
    <property type="term" value="F:protein dimerization activity"/>
    <property type="evidence" value="ECO:0007669"/>
    <property type="project" value="InterPro"/>
</dbReference>
<keyword evidence="3" id="KW-1185">Reference proteome</keyword>
<sequence>MACNSFTPTSGSELYKTEYFAIQNFVINPKRTIRHIRHQANQRERKRMRLINSAFAGLCAHLPVEWIVNEQTGPGSKLFPDSTFTWPNSDFANVTYGQKKRLSKVEILRLAIHYIQFLYELLAEQGSPMPRPGGNISLNSSKLDSTFVHRGKLAENLII</sequence>
<dbReference type="PROSITE" id="PS50888">
    <property type="entry name" value="BHLH"/>
    <property type="match status" value="1"/>
</dbReference>
<dbReference type="Pfam" id="PF00010">
    <property type="entry name" value="HLH"/>
    <property type="match status" value="1"/>
</dbReference>
<dbReference type="PANTHER" id="PTHR23349:SF112">
    <property type="entry name" value="48 RELATED 1, ISOFORM B"/>
    <property type="match status" value="1"/>
</dbReference>
<proteinExistence type="predicted"/>
<evidence type="ECO:0000313" key="2">
    <source>
        <dbReference type="EMBL" id="KAA0194354.1"/>
    </source>
</evidence>
<organism evidence="2 3">
    <name type="scientific">Fasciolopsis buskii</name>
    <dbReference type="NCBI Taxonomy" id="27845"/>
    <lineage>
        <taxon>Eukaryota</taxon>
        <taxon>Metazoa</taxon>
        <taxon>Spiralia</taxon>
        <taxon>Lophotrochozoa</taxon>
        <taxon>Platyhelminthes</taxon>
        <taxon>Trematoda</taxon>
        <taxon>Digenea</taxon>
        <taxon>Plagiorchiida</taxon>
        <taxon>Echinostomata</taxon>
        <taxon>Echinostomatoidea</taxon>
        <taxon>Fasciolidae</taxon>
        <taxon>Fasciolopsis</taxon>
    </lineage>
</organism>
<evidence type="ECO:0000259" key="1">
    <source>
        <dbReference type="PROSITE" id="PS50888"/>
    </source>
</evidence>
<dbReference type="EMBL" id="LUCM01004427">
    <property type="protein sequence ID" value="KAA0194354.1"/>
    <property type="molecule type" value="Genomic_DNA"/>
</dbReference>
<gene>
    <name evidence="2" type="ORF">FBUS_06481</name>
</gene>
<dbReference type="CDD" id="cd11390">
    <property type="entry name" value="bHLH_TS"/>
    <property type="match status" value="1"/>
</dbReference>
<dbReference type="Gene3D" id="4.10.280.10">
    <property type="entry name" value="Helix-loop-helix DNA-binding domain"/>
    <property type="match status" value="1"/>
</dbReference>
<dbReference type="GO" id="GO:0032502">
    <property type="term" value="P:developmental process"/>
    <property type="evidence" value="ECO:0007669"/>
    <property type="project" value="TreeGrafter"/>
</dbReference>
<protein>
    <recommendedName>
        <fullName evidence="1">BHLH domain-containing protein</fullName>
    </recommendedName>
</protein>
<dbReference type="AlphaFoldDB" id="A0A8E0VKE5"/>
<dbReference type="SUPFAM" id="SSF47459">
    <property type="entry name" value="HLH, helix-loop-helix DNA-binding domain"/>
    <property type="match status" value="1"/>
</dbReference>
<accession>A0A8E0VKE5</accession>
<dbReference type="SMART" id="SM00353">
    <property type="entry name" value="HLH"/>
    <property type="match status" value="1"/>
</dbReference>
<dbReference type="InterPro" id="IPR036638">
    <property type="entry name" value="HLH_DNA-bd_sf"/>
</dbReference>
<comment type="caution">
    <text evidence="2">The sequence shown here is derived from an EMBL/GenBank/DDBJ whole genome shotgun (WGS) entry which is preliminary data.</text>
</comment>